<dbReference type="Proteomes" id="UP000183410">
    <property type="component" value="Unassembled WGS sequence"/>
</dbReference>
<name>A0A1I2AWS8_9BACL</name>
<keyword evidence="4" id="KW-1185">Reference proteome</keyword>
<gene>
    <name evidence="3" type="ORF">SAMN04487969_1035</name>
</gene>
<organism evidence="3 4">
    <name type="scientific">Paenibacillus algorifonticola</name>
    <dbReference type="NCBI Taxonomy" id="684063"/>
    <lineage>
        <taxon>Bacteria</taxon>
        <taxon>Bacillati</taxon>
        <taxon>Bacillota</taxon>
        <taxon>Bacilli</taxon>
        <taxon>Bacillales</taxon>
        <taxon>Paenibacillaceae</taxon>
        <taxon>Paenibacillus</taxon>
    </lineage>
</organism>
<dbReference type="GO" id="GO:0008270">
    <property type="term" value="F:zinc ion binding"/>
    <property type="evidence" value="ECO:0007669"/>
    <property type="project" value="UniProtKB-KW"/>
</dbReference>
<protein>
    <submittedName>
        <fullName evidence="3">FBP C-terminal treble-clef zinc-finger</fullName>
    </submittedName>
</protein>
<dbReference type="InterPro" id="IPR038344">
    <property type="entry name" value="EF-G_N_sf"/>
</dbReference>
<dbReference type="RefSeq" id="WP_046229333.1">
    <property type="nucleotide sequence ID" value="NZ_FONN01000003.1"/>
</dbReference>
<keyword evidence="3" id="KW-0862">Zinc</keyword>
<dbReference type="InterPro" id="IPR010841">
    <property type="entry name" value="EF-G-binding_N"/>
</dbReference>
<dbReference type="Pfam" id="PF16571">
    <property type="entry name" value="FBP_C"/>
    <property type="match status" value="1"/>
</dbReference>
<feature type="domain" description="Elongation factor G-binding protein C-terminal treble-clef zinc-finger" evidence="2">
    <location>
        <begin position="101"/>
        <end position="205"/>
    </location>
</feature>
<accession>A0A1I2AWS8</accession>
<dbReference type="InterPro" id="IPR032330">
    <property type="entry name" value="EF-G-binding_C"/>
</dbReference>
<dbReference type="OrthoDB" id="1891078at2"/>
<evidence type="ECO:0000313" key="3">
    <source>
        <dbReference type="EMBL" id="SFE48372.1"/>
    </source>
</evidence>
<evidence type="ECO:0000259" key="2">
    <source>
        <dbReference type="Pfam" id="PF16571"/>
    </source>
</evidence>
<proteinExistence type="predicted"/>
<dbReference type="EMBL" id="FONN01000003">
    <property type="protein sequence ID" value="SFE48372.1"/>
    <property type="molecule type" value="Genomic_DNA"/>
</dbReference>
<dbReference type="CDD" id="cd16342">
    <property type="entry name" value="FusC_FusB"/>
    <property type="match status" value="1"/>
</dbReference>
<keyword evidence="3" id="KW-0863">Zinc-finger</keyword>
<reference evidence="4" key="1">
    <citation type="submission" date="2016-10" db="EMBL/GenBank/DDBJ databases">
        <authorList>
            <person name="Varghese N."/>
            <person name="Submissions S."/>
        </authorList>
    </citation>
    <scope>NUCLEOTIDE SEQUENCE [LARGE SCALE GENOMIC DNA]</scope>
    <source>
        <strain evidence="4">CGMCC 1.10223</strain>
    </source>
</reference>
<dbReference type="Gene3D" id="1.20.1280.250">
    <property type="match status" value="1"/>
</dbReference>
<sequence>MREPFIRNHQYNVIKKQAGILQHALGTVADLKILESVKYTTESKIMEMFPGATAEQKQMLETVSTLRTKEDFAKYLRDLEAYLTEFPAITAKQIQKLFPKNKKLKLPDLAAIDYRYVTYLSWIDIASNKLFIVYPVNGQFVGVEGRYNPTNKKNYCFVCNRFEELALFSAITKKRPAGTSPDYYKAVGNYMCAKSHDCNKNITDTTALEKFIDAVMG</sequence>
<evidence type="ECO:0000259" key="1">
    <source>
        <dbReference type="Pfam" id="PF07299"/>
    </source>
</evidence>
<feature type="domain" description="Elongation factor G-binding protein N-terminal" evidence="1">
    <location>
        <begin position="5"/>
        <end position="87"/>
    </location>
</feature>
<dbReference type="AlphaFoldDB" id="A0A1I2AWS8"/>
<evidence type="ECO:0000313" key="4">
    <source>
        <dbReference type="Proteomes" id="UP000183410"/>
    </source>
</evidence>
<keyword evidence="3" id="KW-0479">Metal-binding</keyword>
<dbReference type="Pfam" id="PF07299">
    <property type="entry name" value="EF-G-binding_N"/>
    <property type="match status" value="1"/>
</dbReference>